<reference evidence="1" key="1">
    <citation type="journal article" date="2012" name="Mol. Plant Microbe Interact.">
        <title>A highly conserved effector in Fusarium oxysporum is required for full virulence on Arabidopsis.</title>
        <authorList>
            <person name="Thatcher L.F."/>
            <person name="Gardiner D.M."/>
            <person name="Kazan K."/>
            <person name="Manners J."/>
        </authorList>
    </citation>
    <scope>NUCLEOTIDE SEQUENCE [LARGE SCALE GENOMIC DNA]</scope>
    <source>
        <strain evidence="1">Fo5176</strain>
    </source>
</reference>
<dbReference type="EMBL" id="AFQF01004070">
    <property type="protein sequence ID" value="EGU73875.1"/>
    <property type="molecule type" value="Genomic_DNA"/>
</dbReference>
<protein>
    <submittedName>
        <fullName evidence="1">Uncharacterized protein</fullName>
    </submittedName>
</protein>
<proteinExistence type="predicted"/>
<gene>
    <name evidence="1" type="ORF">FOXB_15614</name>
</gene>
<organism evidence="1">
    <name type="scientific">Fusarium oxysporum (strain Fo5176)</name>
    <name type="common">Fusarium vascular wilt</name>
    <dbReference type="NCBI Taxonomy" id="660025"/>
    <lineage>
        <taxon>Eukaryota</taxon>
        <taxon>Fungi</taxon>
        <taxon>Dikarya</taxon>
        <taxon>Ascomycota</taxon>
        <taxon>Pezizomycotina</taxon>
        <taxon>Sordariomycetes</taxon>
        <taxon>Hypocreomycetidae</taxon>
        <taxon>Hypocreales</taxon>
        <taxon>Nectriaceae</taxon>
        <taxon>Fusarium</taxon>
        <taxon>Fusarium oxysporum species complex</taxon>
    </lineage>
</organism>
<dbReference type="AlphaFoldDB" id="F9GAD2"/>
<evidence type="ECO:0000313" key="1">
    <source>
        <dbReference type="EMBL" id="EGU73875.1"/>
    </source>
</evidence>
<accession>F9GAD2</accession>
<name>F9GAD2_FUSOF</name>
<comment type="caution">
    <text evidence="1">The sequence shown here is derived from an EMBL/GenBank/DDBJ whole genome shotgun (WGS) entry which is preliminary data.</text>
</comment>
<sequence length="64" mass="7346">MYIRLIVVMAYNNKLNLNVHAFQATSMSFLLALFNSKKWVVAFACPLRSLIVYIASAYNNMNKN</sequence>